<keyword evidence="2" id="KW-1185">Reference proteome</keyword>
<dbReference type="RefSeq" id="WP_270045926.1">
    <property type="nucleotide sequence ID" value="NZ_JAPDOD010000072.1"/>
</dbReference>
<dbReference type="EMBL" id="JAPDOD010000072">
    <property type="protein sequence ID" value="MDA0166668.1"/>
    <property type="molecule type" value="Genomic_DNA"/>
</dbReference>
<protein>
    <submittedName>
        <fullName evidence="1">DUF6510 family protein</fullName>
    </submittedName>
</protein>
<comment type="caution">
    <text evidence="1">The sequence shown here is derived from an EMBL/GenBank/DDBJ whole genome shotgun (WGS) entry which is preliminary data.</text>
</comment>
<proteinExistence type="predicted"/>
<gene>
    <name evidence="1" type="ORF">OM076_40780</name>
</gene>
<dbReference type="Proteomes" id="UP001149140">
    <property type="component" value="Unassembled WGS sequence"/>
</dbReference>
<dbReference type="InterPro" id="IPR045423">
    <property type="entry name" value="DUF6510"/>
</dbReference>
<dbReference type="Pfam" id="PF20120">
    <property type="entry name" value="DUF6510"/>
    <property type="match status" value="1"/>
</dbReference>
<dbReference type="AlphaFoldDB" id="A0A9X3N3Y4"/>
<name>A0A9X3N3Y4_9ACTN</name>
<evidence type="ECO:0000313" key="2">
    <source>
        <dbReference type="Proteomes" id="UP001149140"/>
    </source>
</evidence>
<evidence type="ECO:0000313" key="1">
    <source>
        <dbReference type="EMBL" id="MDA0166668.1"/>
    </source>
</evidence>
<accession>A0A9X3N3Y4</accession>
<organism evidence="1 2">
    <name type="scientific">Solirubrobacter ginsenosidimutans</name>
    <dbReference type="NCBI Taxonomy" id="490573"/>
    <lineage>
        <taxon>Bacteria</taxon>
        <taxon>Bacillati</taxon>
        <taxon>Actinomycetota</taxon>
        <taxon>Thermoleophilia</taxon>
        <taxon>Solirubrobacterales</taxon>
        <taxon>Solirubrobacteraceae</taxon>
        <taxon>Solirubrobacter</taxon>
    </lineage>
</organism>
<sequence>MEHLDGNAAAGTLSEVFSLDVTVATATCAGCGMTGSVAQAMVYESAMGTVLRCPACDTVLLRVAHGGGEMHVEMRGVRLLRWAAS</sequence>
<reference evidence="1" key="1">
    <citation type="submission" date="2022-10" db="EMBL/GenBank/DDBJ databases">
        <title>The WGS of Solirubrobacter ginsenosidimutans DSM 21036.</title>
        <authorList>
            <person name="Jiang Z."/>
        </authorList>
    </citation>
    <scope>NUCLEOTIDE SEQUENCE</scope>
    <source>
        <strain evidence="1">DSM 21036</strain>
    </source>
</reference>